<dbReference type="Pfam" id="PF13927">
    <property type="entry name" value="Ig_3"/>
    <property type="match status" value="4"/>
</dbReference>
<dbReference type="InterPro" id="IPR013783">
    <property type="entry name" value="Ig-like_fold"/>
</dbReference>
<dbReference type="GO" id="GO:0005886">
    <property type="term" value="C:plasma membrane"/>
    <property type="evidence" value="ECO:0007669"/>
    <property type="project" value="TreeGrafter"/>
</dbReference>
<dbReference type="EMBL" id="BGPR01000010">
    <property type="protein sequence ID" value="GBL76511.1"/>
    <property type="molecule type" value="Genomic_DNA"/>
</dbReference>
<dbReference type="PANTHER" id="PTHR45080:SF8">
    <property type="entry name" value="IG-LIKE DOMAIN-CONTAINING PROTEIN"/>
    <property type="match status" value="1"/>
</dbReference>
<feature type="domain" description="Ig-like" evidence="5">
    <location>
        <begin position="690"/>
        <end position="781"/>
    </location>
</feature>
<dbReference type="OrthoDB" id="6435907at2759"/>
<dbReference type="SMART" id="SM00408">
    <property type="entry name" value="IGc2"/>
    <property type="match status" value="8"/>
</dbReference>
<dbReference type="AlphaFoldDB" id="A0A4Y2A9H4"/>
<feature type="domain" description="Ig-like" evidence="5">
    <location>
        <begin position="119"/>
        <end position="209"/>
    </location>
</feature>
<reference evidence="6 7" key="1">
    <citation type="journal article" date="2019" name="Sci. Rep.">
        <title>Orb-weaving spider Araneus ventricosus genome elucidates the spidroin gene catalogue.</title>
        <authorList>
            <person name="Kono N."/>
            <person name="Nakamura H."/>
            <person name="Ohtoshi R."/>
            <person name="Moran D.A.P."/>
            <person name="Shinohara A."/>
            <person name="Yoshida Y."/>
            <person name="Fujiwara M."/>
            <person name="Mori M."/>
            <person name="Tomita M."/>
            <person name="Arakawa K."/>
        </authorList>
    </citation>
    <scope>NUCLEOTIDE SEQUENCE [LARGE SCALE GENOMIC DNA]</scope>
</reference>
<dbReference type="InterPro" id="IPR007110">
    <property type="entry name" value="Ig-like_dom"/>
</dbReference>
<feature type="chain" id="PRO_5021472639" evidence="4">
    <location>
        <begin position="22"/>
        <end position="785"/>
    </location>
</feature>
<feature type="signal peptide" evidence="4">
    <location>
        <begin position="1"/>
        <end position="21"/>
    </location>
</feature>
<dbReference type="FunFam" id="2.60.40.10:FF:000333">
    <property type="entry name" value="Down syndrome cell adhesion molecule"/>
    <property type="match status" value="4"/>
</dbReference>
<evidence type="ECO:0000256" key="2">
    <source>
        <dbReference type="ARBA" id="ARBA00023157"/>
    </source>
</evidence>
<keyword evidence="3" id="KW-0393">Immunoglobulin domain</keyword>
<evidence type="ECO:0000256" key="3">
    <source>
        <dbReference type="ARBA" id="ARBA00023319"/>
    </source>
</evidence>
<dbReference type="GO" id="GO:0030424">
    <property type="term" value="C:axon"/>
    <property type="evidence" value="ECO:0007669"/>
    <property type="project" value="TreeGrafter"/>
</dbReference>
<dbReference type="SMART" id="SM00409">
    <property type="entry name" value="IG"/>
    <property type="match status" value="8"/>
</dbReference>
<name>A0A4Y2A9H4_ARAVE</name>
<evidence type="ECO:0000256" key="4">
    <source>
        <dbReference type="SAM" id="SignalP"/>
    </source>
</evidence>
<accession>A0A4Y2A9H4</accession>
<proteinExistence type="predicted"/>
<sequence>MISISILELSLLASFIGVSLTGDVPVVAPFSFPPALKEGERGSATCTIRSGDTPLEFQWLKDGQEAKDIEGIKIQSVMDSSFLVISSVSSKSSGNYTCIVRNAFGSDRYTSSLAVTAPPTWKTEPVDLFTKEGESEVIHCEASGVPPPEIKWAKGDSEKNSFISSDPSSSIKVLPSGSLSFSKIEATMQGSYTCIADNNFGMPLSKTILVKVREAPVLAPFSFTPALKEGERGNAACSVRSGDIPFEFKWFKDGKDLEEIDGIKIQSLTDSSVLSITSVSSKSSGNYTCVVKNAFGSDRYTSALAVTAPPTWKAEPTDLDTQEGENEVIHCEASGVPPPDIKWTYDSAEKGSIVTGDASSNIKILPNGALSLTKIEASMQGSYTCIADNKIGSPLLKTIFVKVREAPVVAPFYFPPGLKEGERGSAICTIKSGDRPFEFQWMKDGESVSESSNVKIQSVLDSSFLVIEAVTSESSGNYTCIVKNSYGSDRFVAALTVTAPPVWHKEPTDVVAQEGDSLTIDCTATGVPTPTIKWRSGGTENGYISNDSAAIIRVLTSGSLVISKVEASLKGLYTCEADNGFGKSLQKMISISVRDSPVVAPFIFPPGLKEGEQGSVTCTIRSGDRPAEFQWLKDGTEVTESSTVRIQSSGDYSILLIQSVVPESSGNYTCIVKNAYGSDRYTATLTVSAPPVWVKGPRDILVQEEDSVSLPCSAEGEPKPSIKWLRGVENTEIGSDSFPGMSVSPAGSLVIAKVQSSMQGSYTCVAENGLGKPLTQTITLSVRGK</sequence>
<dbReference type="GO" id="GO:0050808">
    <property type="term" value="P:synapse organization"/>
    <property type="evidence" value="ECO:0007669"/>
    <property type="project" value="TreeGrafter"/>
</dbReference>
<dbReference type="Gene3D" id="2.60.40.10">
    <property type="entry name" value="Immunoglobulins"/>
    <property type="match status" value="8"/>
</dbReference>
<dbReference type="InterPro" id="IPR036179">
    <property type="entry name" value="Ig-like_dom_sf"/>
</dbReference>
<feature type="domain" description="Ig-like" evidence="5">
    <location>
        <begin position="500"/>
        <end position="592"/>
    </location>
</feature>
<evidence type="ECO:0000313" key="6">
    <source>
        <dbReference type="EMBL" id="GBL76511.1"/>
    </source>
</evidence>
<dbReference type="InterPro" id="IPR013098">
    <property type="entry name" value="Ig_I-set"/>
</dbReference>
<feature type="domain" description="Ig-like" evidence="5">
    <location>
        <begin position="407"/>
        <end position="498"/>
    </location>
</feature>
<dbReference type="PRINTS" id="PR01832">
    <property type="entry name" value="VEGFRECEPTOR"/>
</dbReference>
<evidence type="ECO:0000256" key="1">
    <source>
        <dbReference type="ARBA" id="ARBA00022729"/>
    </source>
</evidence>
<keyword evidence="2" id="KW-1015">Disulfide bond</keyword>
<dbReference type="FunFam" id="2.60.40.10:FF:000104">
    <property type="entry name" value="Down syndrome cell adhesion molecule b"/>
    <property type="match status" value="2"/>
</dbReference>
<keyword evidence="7" id="KW-1185">Reference proteome</keyword>
<feature type="domain" description="Ig-like" evidence="5">
    <location>
        <begin position="310"/>
        <end position="389"/>
    </location>
</feature>
<organism evidence="6 7">
    <name type="scientific">Araneus ventricosus</name>
    <name type="common">Orbweaver spider</name>
    <name type="synonym">Epeira ventricosa</name>
    <dbReference type="NCBI Taxonomy" id="182803"/>
    <lineage>
        <taxon>Eukaryota</taxon>
        <taxon>Metazoa</taxon>
        <taxon>Ecdysozoa</taxon>
        <taxon>Arthropoda</taxon>
        <taxon>Chelicerata</taxon>
        <taxon>Arachnida</taxon>
        <taxon>Araneae</taxon>
        <taxon>Araneomorphae</taxon>
        <taxon>Entelegynae</taxon>
        <taxon>Araneoidea</taxon>
        <taxon>Araneidae</taxon>
        <taxon>Araneus</taxon>
    </lineage>
</organism>
<dbReference type="InterPro" id="IPR003599">
    <property type="entry name" value="Ig_sub"/>
</dbReference>
<keyword evidence="1 4" id="KW-0732">Signal</keyword>
<dbReference type="GO" id="GO:0043025">
    <property type="term" value="C:neuronal cell body"/>
    <property type="evidence" value="ECO:0007669"/>
    <property type="project" value="TreeGrafter"/>
</dbReference>
<dbReference type="PROSITE" id="PS50835">
    <property type="entry name" value="IG_LIKE"/>
    <property type="match status" value="8"/>
</dbReference>
<comment type="caution">
    <text evidence="6">The sequence shown here is derived from an EMBL/GenBank/DDBJ whole genome shotgun (WGS) entry which is preliminary data.</text>
</comment>
<evidence type="ECO:0000313" key="7">
    <source>
        <dbReference type="Proteomes" id="UP000499080"/>
    </source>
</evidence>
<dbReference type="InterPro" id="IPR050958">
    <property type="entry name" value="Cell_Adh-Cytoskel_Orgn"/>
</dbReference>
<dbReference type="Pfam" id="PF07679">
    <property type="entry name" value="I-set"/>
    <property type="match status" value="4"/>
</dbReference>
<evidence type="ECO:0000259" key="5">
    <source>
        <dbReference type="PROSITE" id="PS50835"/>
    </source>
</evidence>
<dbReference type="InterPro" id="IPR003598">
    <property type="entry name" value="Ig_sub2"/>
</dbReference>
<dbReference type="SUPFAM" id="SSF48726">
    <property type="entry name" value="Immunoglobulin"/>
    <property type="match status" value="8"/>
</dbReference>
<dbReference type="GO" id="GO:0008046">
    <property type="term" value="F:axon guidance receptor activity"/>
    <property type="evidence" value="ECO:0007669"/>
    <property type="project" value="TreeGrafter"/>
</dbReference>
<feature type="domain" description="Ig-like" evidence="5">
    <location>
        <begin position="216"/>
        <end position="307"/>
    </location>
</feature>
<dbReference type="Proteomes" id="UP000499080">
    <property type="component" value="Unassembled WGS sequence"/>
</dbReference>
<protein>
    <submittedName>
        <fullName evidence="6">Hemicentin-2</fullName>
    </submittedName>
</protein>
<feature type="domain" description="Ig-like" evidence="5">
    <location>
        <begin position="597"/>
        <end position="688"/>
    </location>
</feature>
<feature type="domain" description="Ig-like" evidence="5">
    <location>
        <begin position="25"/>
        <end position="116"/>
    </location>
</feature>
<gene>
    <name evidence="6" type="primary">Hmcn2_0</name>
    <name evidence="6" type="ORF">AVEN_53255_1</name>
</gene>
<dbReference type="PANTHER" id="PTHR45080">
    <property type="entry name" value="CONTACTIN 5"/>
    <property type="match status" value="1"/>
</dbReference>
<dbReference type="GO" id="GO:0007156">
    <property type="term" value="P:homophilic cell adhesion via plasma membrane adhesion molecules"/>
    <property type="evidence" value="ECO:0007669"/>
    <property type="project" value="TreeGrafter"/>
</dbReference>